<evidence type="ECO:0000259" key="1">
    <source>
        <dbReference type="Pfam" id="PF13679"/>
    </source>
</evidence>
<name>A0A7S2ZSG3_9RHOD</name>
<dbReference type="PANTHER" id="PTHR13369:SF0">
    <property type="entry name" value="GLUTATHIONE S-TRANSFERASE C-TERMINAL DOMAIN-CONTAINING PROTEIN"/>
    <property type="match status" value="1"/>
</dbReference>
<dbReference type="GO" id="GO:0005737">
    <property type="term" value="C:cytoplasm"/>
    <property type="evidence" value="ECO:0007669"/>
    <property type="project" value="TreeGrafter"/>
</dbReference>
<feature type="domain" description="Methyltransferase" evidence="1">
    <location>
        <begin position="70"/>
        <end position="194"/>
    </location>
</feature>
<sequence length="441" mass="48587">MAIPAAGEKLVKMLSRVDELRPKYWEMEGTVDSVEDVPWVRFHREGFSALPEEVDPGCGVLLPTGRGARKREQINFLVNAAGAFLCKQVGGGILVDMCGGCGHVGLVLAALFPQWEVVIADMNPKALAVAAKRASDAGLSNVQTWEGRIDEFDQPFDFCIALHACGMASDIAIAKAIEARAPVVCAPCCVGKVTSALEVNEFTSSYLSRFLLRDRVDGALDDAAWLPRSRAFRANLNKEQYATLAKAADFGDQSPSAGVGSWRRAAKSFTEMDRIYWIAEHQYDCRLVKLEPLTSTPKNDVLIAWPKEQSSEVHLDFARAHGPMDLELYESQGPLGDFPSWLVEEISSKLRGLEGELTLDQYKGSRERKVFRKYCHSACVEARFERKSYLLDPFNGLRSARDCPQLVHVLAGQMGYKHRSTGTGARRTVTVSPVANDPDSS</sequence>
<evidence type="ECO:0000313" key="2">
    <source>
        <dbReference type="EMBL" id="CAE0048392.1"/>
    </source>
</evidence>
<proteinExistence type="predicted"/>
<dbReference type="InterPro" id="IPR025714">
    <property type="entry name" value="Methyltranfer_dom"/>
</dbReference>
<dbReference type="AlphaFoldDB" id="A0A7S2ZSG3"/>
<dbReference type="SUPFAM" id="SSF53335">
    <property type="entry name" value="S-adenosyl-L-methionine-dependent methyltransferases"/>
    <property type="match status" value="1"/>
</dbReference>
<accession>A0A7S2ZSG3</accession>
<organism evidence="2">
    <name type="scientific">Rhodosorus marinus</name>
    <dbReference type="NCBI Taxonomy" id="101924"/>
    <lineage>
        <taxon>Eukaryota</taxon>
        <taxon>Rhodophyta</taxon>
        <taxon>Stylonematophyceae</taxon>
        <taxon>Stylonematales</taxon>
        <taxon>Stylonemataceae</taxon>
        <taxon>Rhodosorus</taxon>
    </lineage>
</organism>
<gene>
    <name evidence="2" type="ORF">RMAR00112_LOCUS16381</name>
</gene>
<dbReference type="Pfam" id="PF13679">
    <property type="entry name" value="Methyltransf_32"/>
    <property type="match status" value="1"/>
</dbReference>
<dbReference type="Gene3D" id="3.40.50.150">
    <property type="entry name" value="Vaccinia Virus protein VP39"/>
    <property type="match status" value="1"/>
</dbReference>
<dbReference type="InterPro" id="IPR029063">
    <property type="entry name" value="SAM-dependent_MTases_sf"/>
</dbReference>
<dbReference type="EMBL" id="HBHW01021188">
    <property type="protein sequence ID" value="CAE0048392.1"/>
    <property type="molecule type" value="Transcribed_RNA"/>
</dbReference>
<dbReference type="CDD" id="cd02440">
    <property type="entry name" value="AdoMet_MTases"/>
    <property type="match status" value="1"/>
</dbReference>
<dbReference type="PANTHER" id="PTHR13369">
    <property type="match status" value="1"/>
</dbReference>
<reference evidence="2" key="1">
    <citation type="submission" date="2021-01" db="EMBL/GenBank/DDBJ databases">
        <authorList>
            <person name="Corre E."/>
            <person name="Pelletier E."/>
            <person name="Niang G."/>
            <person name="Scheremetjew M."/>
            <person name="Finn R."/>
            <person name="Kale V."/>
            <person name="Holt S."/>
            <person name="Cochrane G."/>
            <person name="Meng A."/>
            <person name="Brown T."/>
            <person name="Cohen L."/>
        </authorList>
    </citation>
    <scope>NUCLEOTIDE SEQUENCE</scope>
    <source>
        <strain evidence="2">CCMP 769</strain>
    </source>
</reference>
<protein>
    <recommendedName>
        <fullName evidence="1">Methyltransferase domain-containing protein</fullName>
    </recommendedName>
</protein>